<sequence length="290" mass="31844">MSDRRRQNFLCDQNEPLAIILGTNEIASAIGSRLAWDGFQVILSHDPYPPVIRRGMAFHDALFDDEATVDGIIGQHAASALEIVATLSWPMRVAVTPLHLMDLFALRAPDVIVDARMQKYRVTPDLRGLARLAVGVGPNFFVDRNCHIAIETHPMSTGELVDIGRTKVADGMARDLGGVGRERFIYTQRKGVWRTPLDIGARIFKGYVLGHLDGLPISAPMDGFLRGVARDGTLMPANVKLVEIDPRGRNATWFGVDERGRAIATATAKAVKAGMARARRRFASKEATLH</sequence>
<organism evidence="1 2">
    <name type="scientific">Methylocystis borbori</name>
    <dbReference type="NCBI Taxonomy" id="3118750"/>
    <lineage>
        <taxon>Bacteria</taxon>
        <taxon>Pseudomonadati</taxon>
        <taxon>Pseudomonadota</taxon>
        <taxon>Alphaproteobacteria</taxon>
        <taxon>Hyphomicrobiales</taxon>
        <taxon>Methylocystaceae</taxon>
        <taxon>Methylocystis</taxon>
    </lineage>
</organism>
<dbReference type="RefSeq" id="WP_332081651.1">
    <property type="nucleotide sequence ID" value="NZ_JAZHYN010000021.1"/>
</dbReference>
<comment type="caution">
    <text evidence="1">The sequence shown here is derived from an EMBL/GenBank/DDBJ whole genome shotgun (WGS) entry which is preliminary data.</text>
</comment>
<dbReference type="Proteomes" id="UP001350748">
    <property type="component" value="Unassembled WGS sequence"/>
</dbReference>
<evidence type="ECO:0000313" key="1">
    <source>
        <dbReference type="EMBL" id="MEF3366630.1"/>
    </source>
</evidence>
<protein>
    <submittedName>
        <fullName evidence="1">Xanthine dehydrogenase</fullName>
    </submittedName>
</protein>
<proteinExistence type="predicted"/>
<reference evidence="1 2" key="1">
    <citation type="submission" date="2024-02" db="EMBL/GenBank/DDBJ databases">
        <authorList>
            <person name="Grouzdev D."/>
        </authorList>
    </citation>
    <scope>NUCLEOTIDE SEQUENCE [LARGE SCALE GENOMIC DNA]</scope>
    <source>
        <strain evidence="1 2">9N</strain>
    </source>
</reference>
<gene>
    <name evidence="1" type="ORF">V3H18_08805</name>
</gene>
<keyword evidence="2" id="KW-1185">Reference proteome</keyword>
<evidence type="ECO:0000313" key="2">
    <source>
        <dbReference type="Proteomes" id="UP001350748"/>
    </source>
</evidence>
<dbReference type="EMBL" id="JAZHYN010000021">
    <property type="protein sequence ID" value="MEF3366630.1"/>
    <property type="molecule type" value="Genomic_DNA"/>
</dbReference>
<name>A0ABU7XGW9_9HYPH</name>
<accession>A0ABU7XGW9</accession>